<keyword evidence="4" id="KW-1185">Reference proteome</keyword>
<sequence>MKIIFIGAGNLATQLAKALLNAGHDIVQVYSRTMESASELATRAGGAPTTDLGAVRTDADLYIVAVKDSVLAEIIPQLCKGREKKVFAHTAGSMPMNVFKGMALHYGVFYPMQTFSKNRDVDFSEIPIFIEGNDELTIHTLHILGKTISTRVNELSSEDRKYLHLAAVFACNFANHCYTLASGLLSAHHIPFEVMLPLIDETAHKVHHLTPLEAQTGPAVRFDENVIRSQAALLKDNPLVKDIYERMSMSIHLADKKNKR</sequence>
<dbReference type="InterPro" id="IPR028939">
    <property type="entry name" value="P5C_Rdtase_cat_N"/>
</dbReference>
<dbReference type="Proteomes" id="UP001204015">
    <property type="component" value="Unassembled WGS sequence"/>
</dbReference>
<evidence type="ECO:0000259" key="1">
    <source>
        <dbReference type="Pfam" id="PF03807"/>
    </source>
</evidence>
<dbReference type="EMBL" id="JAMXLY010000004">
    <property type="protein sequence ID" value="MCO6024611.1"/>
    <property type="molecule type" value="Genomic_DNA"/>
</dbReference>
<dbReference type="RefSeq" id="WP_252759974.1">
    <property type="nucleotide sequence ID" value="NZ_JAMXLY010000004.1"/>
</dbReference>
<dbReference type="SUPFAM" id="SSF51735">
    <property type="entry name" value="NAD(P)-binding Rossmann-fold domains"/>
    <property type="match status" value="1"/>
</dbReference>
<evidence type="ECO:0000259" key="2">
    <source>
        <dbReference type="Pfam" id="PF10728"/>
    </source>
</evidence>
<dbReference type="Gene3D" id="3.40.50.720">
    <property type="entry name" value="NAD(P)-binding Rossmann-like Domain"/>
    <property type="match status" value="1"/>
</dbReference>
<feature type="domain" description="Pyrroline-5-carboxylate reductase catalytic N-terminal" evidence="1">
    <location>
        <begin position="2"/>
        <end position="81"/>
    </location>
</feature>
<evidence type="ECO:0000313" key="3">
    <source>
        <dbReference type="EMBL" id="MCO6024611.1"/>
    </source>
</evidence>
<dbReference type="PANTHER" id="PTHR40459:SF1">
    <property type="entry name" value="CONSERVED HYPOTHETICAL ALANINE AND LEUCINE RICH PROTEIN"/>
    <property type="match status" value="1"/>
</dbReference>
<dbReference type="InterPro" id="IPR018931">
    <property type="entry name" value="DUF2520"/>
</dbReference>
<comment type="caution">
    <text evidence="3">The sequence shown here is derived from an EMBL/GenBank/DDBJ whole genome shotgun (WGS) entry which is preliminary data.</text>
</comment>
<proteinExistence type="predicted"/>
<dbReference type="PANTHER" id="PTHR40459">
    <property type="entry name" value="CONSERVED HYPOTHETICAL ALANINE AND LEUCINE RICH PROTEIN"/>
    <property type="match status" value="1"/>
</dbReference>
<dbReference type="Gene3D" id="1.10.1040.20">
    <property type="entry name" value="ProC-like, C-terminal domain"/>
    <property type="match status" value="1"/>
</dbReference>
<organism evidence="3 4">
    <name type="scientific">Segatella cerevisiae</name>
    <dbReference type="NCBI Taxonomy" id="2053716"/>
    <lineage>
        <taxon>Bacteria</taxon>
        <taxon>Pseudomonadati</taxon>
        <taxon>Bacteroidota</taxon>
        <taxon>Bacteroidia</taxon>
        <taxon>Bacteroidales</taxon>
        <taxon>Prevotellaceae</taxon>
        <taxon>Segatella</taxon>
    </lineage>
</organism>
<accession>A0ABT1BU55</accession>
<dbReference type="SUPFAM" id="SSF48179">
    <property type="entry name" value="6-phosphogluconate dehydrogenase C-terminal domain-like"/>
    <property type="match status" value="1"/>
</dbReference>
<evidence type="ECO:0000313" key="4">
    <source>
        <dbReference type="Proteomes" id="UP001204015"/>
    </source>
</evidence>
<name>A0ABT1BU55_9BACT</name>
<feature type="domain" description="DUF2520" evidence="2">
    <location>
        <begin position="126"/>
        <end position="250"/>
    </location>
</feature>
<dbReference type="InterPro" id="IPR008927">
    <property type="entry name" value="6-PGluconate_DH-like_C_sf"/>
</dbReference>
<protein>
    <submittedName>
        <fullName evidence="3">DUF2520 domain-containing protein</fullName>
    </submittedName>
</protein>
<dbReference type="Pfam" id="PF10728">
    <property type="entry name" value="DUF2520"/>
    <property type="match status" value="1"/>
</dbReference>
<dbReference type="InterPro" id="IPR036291">
    <property type="entry name" value="NAD(P)-bd_dom_sf"/>
</dbReference>
<gene>
    <name evidence="3" type="ORF">NG821_01935</name>
</gene>
<dbReference type="Pfam" id="PF03807">
    <property type="entry name" value="F420_oxidored"/>
    <property type="match status" value="1"/>
</dbReference>
<reference evidence="3 4" key="1">
    <citation type="submission" date="2022-06" db="EMBL/GenBank/DDBJ databases">
        <title>A taxonomic note on the genus Prevotella: Description of four novel genera and emended description of the genera Hallella and Xylanibacter.</title>
        <authorList>
            <person name="Hitch T.C.A."/>
        </authorList>
    </citation>
    <scope>NUCLEOTIDE SEQUENCE [LARGE SCALE GENOMIC DNA]</scope>
    <source>
        <strain evidence="3 4">DSM 100619</strain>
    </source>
</reference>
<dbReference type="InterPro" id="IPR037108">
    <property type="entry name" value="TM1727-like_C_sf"/>
</dbReference>